<sequence>MLLIELVTNVQPADGSSHATLLQRPVPAGDDFPADVVDQAVAPGRPEPVPADVPSVCRVRAGTEPLPAGHGRRQAQRREHRQLPPAVSEPVDTMLAATARKHGSAVAGGSGTGRVVRWSPVEAILATERRF</sequence>
<feature type="compositionally biased region" description="Basic residues" evidence="1">
    <location>
        <begin position="70"/>
        <end position="80"/>
    </location>
</feature>
<dbReference type="EMBL" id="HBUE01183364">
    <property type="protein sequence ID" value="CAG6521575.1"/>
    <property type="molecule type" value="Transcribed_RNA"/>
</dbReference>
<evidence type="ECO:0000256" key="1">
    <source>
        <dbReference type="SAM" id="MobiDB-lite"/>
    </source>
</evidence>
<dbReference type="EMBL" id="HBUE01289031">
    <property type="protein sequence ID" value="CAG6573173.1"/>
    <property type="molecule type" value="Transcribed_RNA"/>
</dbReference>
<accession>A0A8D8NQE9</accession>
<evidence type="ECO:0000313" key="2">
    <source>
        <dbReference type="EMBL" id="CAG6573173.1"/>
    </source>
</evidence>
<name>A0A8D8NQE9_CULPI</name>
<feature type="region of interest" description="Disordered" evidence="1">
    <location>
        <begin position="61"/>
        <end position="89"/>
    </location>
</feature>
<proteinExistence type="predicted"/>
<protein>
    <submittedName>
        <fullName evidence="2">(northern house mosquito) hypothetical protein</fullName>
    </submittedName>
</protein>
<organism evidence="2">
    <name type="scientific">Culex pipiens</name>
    <name type="common">House mosquito</name>
    <dbReference type="NCBI Taxonomy" id="7175"/>
    <lineage>
        <taxon>Eukaryota</taxon>
        <taxon>Metazoa</taxon>
        <taxon>Ecdysozoa</taxon>
        <taxon>Arthropoda</taxon>
        <taxon>Hexapoda</taxon>
        <taxon>Insecta</taxon>
        <taxon>Pterygota</taxon>
        <taxon>Neoptera</taxon>
        <taxon>Endopterygota</taxon>
        <taxon>Diptera</taxon>
        <taxon>Nematocera</taxon>
        <taxon>Culicoidea</taxon>
        <taxon>Culicidae</taxon>
        <taxon>Culicinae</taxon>
        <taxon>Culicini</taxon>
        <taxon>Culex</taxon>
        <taxon>Culex</taxon>
    </lineage>
</organism>
<dbReference type="AlphaFoldDB" id="A0A8D8NQE9"/>
<reference evidence="2" key="1">
    <citation type="submission" date="2021-05" db="EMBL/GenBank/DDBJ databases">
        <authorList>
            <person name="Alioto T."/>
            <person name="Alioto T."/>
            <person name="Gomez Garrido J."/>
        </authorList>
    </citation>
    <scope>NUCLEOTIDE SEQUENCE</scope>
</reference>